<sequence>MHHHHPSSSFKTLPIAIGSQLVIVAIKASIDHVESLRRAEASIDRGGINREEGGGGTVTQRKRRLTGGNPEPNDGALLLLLLTERGGFGERWANSVAAQICLSLLSCFGKKKSLTLLESGDFKLPPSPIPSSHRSFWISSRQIEIVGI</sequence>
<evidence type="ECO:0000313" key="2">
    <source>
        <dbReference type="Proteomes" id="UP001497516"/>
    </source>
</evidence>
<organism evidence="1 2">
    <name type="scientific">Linum trigynum</name>
    <dbReference type="NCBI Taxonomy" id="586398"/>
    <lineage>
        <taxon>Eukaryota</taxon>
        <taxon>Viridiplantae</taxon>
        <taxon>Streptophyta</taxon>
        <taxon>Embryophyta</taxon>
        <taxon>Tracheophyta</taxon>
        <taxon>Spermatophyta</taxon>
        <taxon>Magnoliopsida</taxon>
        <taxon>eudicotyledons</taxon>
        <taxon>Gunneridae</taxon>
        <taxon>Pentapetalae</taxon>
        <taxon>rosids</taxon>
        <taxon>fabids</taxon>
        <taxon>Malpighiales</taxon>
        <taxon>Linaceae</taxon>
        <taxon>Linum</taxon>
    </lineage>
</organism>
<dbReference type="EMBL" id="OZ034819">
    <property type="protein sequence ID" value="CAL1392657.1"/>
    <property type="molecule type" value="Genomic_DNA"/>
</dbReference>
<keyword evidence="2" id="KW-1185">Reference proteome</keyword>
<gene>
    <name evidence="1" type="ORF">LTRI10_LOCUS33284</name>
</gene>
<accession>A0AAV2F3Z6</accession>
<dbReference type="AlphaFoldDB" id="A0AAV2F3Z6"/>
<dbReference type="Proteomes" id="UP001497516">
    <property type="component" value="Chromosome 6"/>
</dbReference>
<proteinExistence type="predicted"/>
<evidence type="ECO:0000313" key="1">
    <source>
        <dbReference type="EMBL" id="CAL1392657.1"/>
    </source>
</evidence>
<reference evidence="1 2" key="1">
    <citation type="submission" date="2024-04" db="EMBL/GenBank/DDBJ databases">
        <authorList>
            <person name="Fracassetti M."/>
        </authorList>
    </citation>
    <scope>NUCLEOTIDE SEQUENCE [LARGE SCALE GENOMIC DNA]</scope>
</reference>
<protein>
    <submittedName>
        <fullName evidence="1">Uncharacterized protein</fullName>
    </submittedName>
</protein>
<name>A0AAV2F3Z6_9ROSI</name>